<dbReference type="KEGG" id="gbi:PG2T_03995"/>
<dbReference type="STRING" id="1810504.PG2T_03995"/>
<dbReference type="Proteomes" id="UP000092952">
    <property type="component" value="Chromosome"/>
</dbReference>
<accession>A0A1B1YRL5</accession>
<dbReference type="Pfam" id="PF07238">
    <property type="entry name" value="PilZ"/>
    <property type="match status" value="1"/>
</dbReference>
<dbReference type="GO" id="GO:0035438">
    <property type="term" value="F:cyclic-di-GMP binding"/>
    <property type="evidence" value="ECO:0007669"/>
    <property type="project" value="InterPro"/>
</dbReference>
<sequence length="95" mass="10345">MVQIVSAVGAPELAGATLPSRTCDVSAGGLGLWLDRELAPGVRLELWVNVSGLPGKFFLCGEVRWSRPVVPDYLHGIQLMPVPGDDLARWQRCFE</sequence>
<feature type="domain" description="PilZ" evidence="1">
    <location>
        <begin position="12"/>
        <end position="93"/>
    </location>
</feature>
<keyword evidence="3" id="KW-1185">Reference proteome</keyword>
<dbReference type="InterPro" id="IPR009875">
    <property type="entry name" value="PilZ_domain"/>
</dbReference>
<reference evidence="3" key="1">
    <citation type="submission" date="2016-03" db="EMBL/GenBank/DDBJ databases">
        <title>Complete genome sequence of Solimmundus cernigliae, representing a novel lineage of polycyclic aromatic hydrocarbon degraders within the Gammaproteobacteria.</title>
        <authorList>
            <person name="Singleton D.R."/>
            <person name="Dickey A.N."/>
            <person name="Scholl E.H."/>
            <person name="Wright F.A."/>
            <person name="Aitken M.D."/>
        </authorList>
    </citation>
    <scope>NUCLEOTIDE SEQUENCE [LARGE SCALE GENOMIC DNA]</scope>
    <source>
        <strain evidence="3">TR3.2</strain>
    </source>
</reference>
<gene>
    <name evidence="2" type="ORF">PG2T_03995</name>
</gene>
<evidence type="ECO:0000313" key="2">
    <source>
        <dbReference type="EMBL" id="ANX03434.1"/>
    </source>
</evidence>
<dbReference type="InParanoid" id="A0A1B1YRL5"/>
<dbReference type="EMBL" id="CP014671">
    <property type="protein sequence ID" value="ANX03434.1"/>
    <property type="molecule type" value="Genomic_DNA"/>
</dbReference>
<proteinExistence type="predicted"/>
<evidence type="ECO:0000313" key="3">
    <source>
        <dbReference type="Proteomes" id="UP000092952"/>
    </source>
</evidence>
<dbReference type="AlphaFoldDB" id="A0A1B1YRL5"/>
<name>A0A1B1YRL5_9GAMM</name>
<evidence type="ECO:0000259" key="1">
    <source>
        <dbReference type="Pfam" id="PF07238"/>
    </source>
</evidence>
<organism evidence="2 3">
    <name type="scientific">Immundisolibacter cernigliae</name>
    <dbReference type="NCBI Taxonomy" id="1810504"/>
    <lineage>
        <taxon>Bacteria</taxon>
        <taxon>Pseudomonadati</taxon>
        <taxon>Pseudomonadota</taxon>
        <taxon>Gammaproteobacteria</taxon>
        <taxon>Immundisolibacterales</taxon>
        <taxon>Immundisolibacteraceae</taxon>
        <taxon>Immundisolibacter</taxon>
    </lineage>
</organism>
<protein>
    <recommendedName>
        <fullName evidence="1">PilZ domain-containing protein</fullName>
    </recommendedName>
</protein>